<dbReference type="Pfam" id="PF02322">
    <property type="entry name" value="Cyt_bd_oxida_II"/>
    <property type="match status" value="1"/>
</dbReference>
<reference evidence="14" key="1">
    <citation type="submission" date="2017-11" db="EMBL/GenBank/DDBJ databases">
        <authorList>
            <person name="Seth-Smith MB H."/>
        </authorList>
    </citation>
    <scope>NUCLEOTIDE SEQUENCE [LARGE SCALE GENOMIC DNA]</scope>
</reference>
<evidence type="ECO:0000256" key="8">
    <source>
        <dbReference type="ARBA" id="ARBA00022982"/>
    </source>
</evidence>
<dbReference type="PIRSF" id="PIRSF000267">
    <property type="entry name" value="Cyt_oxidse_sub2"/>
    <property type="match status" value="1"/>
</dbReference>
<dbReference type="GO" id="GO:0005886">
    <property type="term" value="C:plasma membrane"/>
    <property type="evidence" value="ECO:0007669"/>
    <property type="project" value="UniProtKB-SubCell"/>
</dbReference>
<keyword evidence="5" id="KW-0349">Heme</keyword>
<dbReference type="PANTHER" id="PTHR43141">
    <property type="entry name" value="CYTOCHROME BD2 SUBUNIT II"/>
    <property type="match status" value="1"/>
</dbReference>
<name>A0A3B0PW89_9CHLA</name>
<dbReference type="GO" id="GO:0046872">
    <property type="term" value="F:metal ion binding"/>
    <property type="evidence" value="ECO:0007669"/>
    <property type="project" value="UniProtKB-KW"/>
</dbReference>
<keyword evidence="14" id="KW-1185">Reference proteome</keyword>
<evidence type="ECO:0000313" key="14">
    <source>
        <dbReference type="Proteomes" id="UP000258476"/>
    </source>
</evidence>
<comment type="similarity">
    <text evidence="2">Belongs to the cytochrome ubiquinol oxidase subunit 2 family.</text>
</comment>
<evidence type="ECO:0000256" key="2">
    <source>
        <dbReference type="ARBA" id="ARBA00007543"/>
    </source>
</evidence>
<feature type="transmembrane region" description="Helical" evidence="12">
    <location>
        <begin position="274"/>
        <end position="299"/>
    </location>
</feature>
<dbReference type="KEGG" id="chla:C834K_0689"/>
<dbReference type="EMBL" id="LS992154">
    <property type="protein sequence ID" value="SYX09136.1"/>
    <property type="molecule type" value="Genomic_DNA"/>
</dbReference>
<comment type="subcellular location">
    <subcellularLocation>
        <location evidence="1">Cell membrane</location>
        <topology evidence="1">Multi-pass membrane protein</topology>
    </subcellularLocation>
</comment>
<keyword evidence="7" id="KW-0479">Metal-binding</keyword>
<dbReference type="GO" id="GO:0070069">
    <property type="term" value="C:cytochrome complex"/>
    <property type="evidence" value="ECO:0007669"/>
    <property type="project" value="TreeGrafter"/>
</dbReference>
<evidence type="ECO:0000256" key="10">
    <source>
        <dbReference type="ARBA" id="ARBA00023004"/>
    </source>
</evidence>
<dbReference type="GO" id="GO:0016682">
    <property type="term" value="F:oxidoreductase activity, acting on diphenols and related substances as donors, oxygen as acceptor"/>
    <property type="evidence" value="ECO:0007669"/>
    <property type="project" value="TreeGrafter"/>
</dbReference>
<gene>
    <name evidence="13" type="primary">appB</name>
    <name evidence="13" type="ORF">C834K_0689</name>
</gene>
<dbReference type="Proteomes" id="UP000258476">
    <property type="component" value="Chromosome"/>
</dbReference>
<keyword evidence="8" id="KW-0249">Electron transport</keyword>
<evidence type="ECO:0000256" key="6">
    <source>
        <dbReference type="ARBA" id="ARBA00022692"/>
    </source>
</evidence>
<dbReference type="AlphaFoldDB" id="A0A3B0PW89"/>
<dbReference type="InterPro" id="IPR003317">
    <property type="entry name" value="Cyt-d_oxidase_su2"/>
</dbReference>
<keyword evidence="9 12" id="KW-1133">Transmembrane helix</keyword>
<feature type="transmembrane region" description="Helical" evidence="12">
    <location>
        <begin position="319"/>
        <end position="342"/>
    </location>
</feature>
<keyword evidence="3" id="KW-0813">Transport</keyword>
<evidence type="ECO:0000256" key="4">
    <source>
        <dbReference type="ARBA" id="ARBA00022475"/>
    </source>
</evidence>
<organism evidence="13 14">
    <name type="scientific">Chlamydia poikilotherma</name>
    <dbReference type="NCBI Taxonomy" id="1967783"/>
    <lineage>
        <taxon>Bacteria</taxon>
        <taxon>Pseudomonadati</taxon>
        <taxon>Chlamydiota</taxon>
        <taxon>Chlamydiia</taxon>
        <taxon>Chlamydiales</taxon>
        <taxon>Chlamydiaceae</taxon>
        <taxon>Chlamydia/Chlamydophila group</taxon>
        <taxon>Chlamydia</taxon>
    </lineage>
</organism>
<keyword evidence="10" id="KW-0408">Iron</keyword>
<keyword evidence="6 12" id="KW-0812">Transmembrane</keyword>
<dbReference type="NCBIfam" id="TIGR00203">
    <property type="entry name" value="cydB"/>
    <property type="match status" value="1"/>
</dbReference>
<evidence type="ECO:0000256" key="7">
    <source>
        <dbReference type="ARBA" id="ARBA00022723"/>
    </source>
</evidence>
<evidence type="ECO:0000256" key="5">
    <source>
        <dbReference type="ARBA" id="ARBA00022617"/>
    </source>
</evidence>
<evidence type="ECO:0000256" key="3">
    <source>
        <dbReference type="ARBA" id="ARBA00022448"/>
    </source>
</evidence>
<feature type="transmembrane region" description="Helical" evidence="12">
    <location>
        <begin position="121"/>
        <end position="148"/>
    </location>
</feature>
<evidence type="ECO:0000256" key="12">
    <source>
        <dbReference type="SAM" id="Phobius"/>
    </source>
</evidence>
<evidence type="ECO:0000256" key="1">
    <source>
        <dbReference type="ARBA" id="ARBA00004651"/>
    </source>
</evidence>
<accession>A0A3B0PW89</accession>
<feature type="transmembrane region" description="Helical" evidence="12">
    <location>
        <begin position="168"/>
        <end position="192"/>
    </location>
</feature>
<feature type="transmembrane region" description="Helical" evidence="12">
    <location>
        <begin position="204"/>
        <end position="225"/>
    </location>
</feature>
<sequence>MIMDFSLASMLPIAWYVILVVAVFVYSLGDGFDLGLSTIYFISRADDERRTLLNSIGPVWDGNEVWLIIIFGGLFAGFPPAYGALLSIFYMPIWTLVLLYIFRGCSLEFRGKAESKKWKAFWDIVFCISGIAISFFLGVLVGNMILGLPISPTTPYSSLSWVLFFRPYTLLCGALVVSAFAIHGATFILMKTTGELQQRIIKRFSYVLSAFLVIYLLLIGATLAMIPQTKGFSFQVGSFAGVPTYPVLILLLAMTLGSCLATKTCVSRKRYGCAFLYSSLNLLLLILSTVTLIFPNILFSTVDPEHSYTIYNTAASAKTLQSLLVIVLVGLPLIIAYGVYIYRVFRGKTDFPSVY</sequence>
<proteinExistence type="inferred from homology"/>
<feature type="transmembrane region" description="Helical" evidence="12">
    <location>
        <begin position="13"/>
        <end position="42"/>
    </location>
</feature>
<keyword evidence="4" id="KW-1003">Cell membrane</keyword>
<dbReference type="GO" id="GO:0019646">
    <property type="term" value="P:aerobic electron transport chain"/>
    <property type="evidence" value="ECO:0007669"/>
    <property type="project" value="TreeGrafter"/>
</dbReference>
<dbReference type="PANTHER" id="PTHR43141:SF5">
    <property type="entry name" value="CYTOCHROME BD-I UBIQUINOL OXIDASE SUBUNIT 2"/>
    <property type="match status" value="1"/>
</dbReference>
<evidence type="ECO:0000256" key="11">
    <source>
        <dbReference type="ARBA" id="ARBA00023136"/>
    </source>
</evidence>
<evidence type="ECO:0000256" key="9">
    <source>
        <dbReference type="ARBA" id="ARBA00022989"/>
    </source>
</evidence>
<dbReference type="GO" id="GO:0009055">
    <property type="term" value="F:electron transfer activity"/>
    <property type="evidence" value="ECO:0007669"/>
    <property type="project" value="TreeGrafter"/>
</dbReference>
<protein>
    <submittedName>
        <fullName evidence="13">Cytochrome bd-II oxidase subunit 2,cytochrome bd-II oxidase subunit 2,cytochrome d ubiquinol oxidase, subunit II,Cytochrome oxidase subunit II</fullName>
    </submittedName>
</protein>
<feature type="transmembrane region" description="Helical" evidence="12">
    <location>
        <begin position="88"/>
        <end position="109"/>
    </location>
</feature>
<feature type="transmembrane region" description="Helical" evidence="12">
    <location>
        <begin position="245"/>
        <end position="262"/>
    </location>
</feature>
<evidence type="ECO:0000313" key="13">
    <source>
        <dbReference type="EMBL" id="SYX09136.1"/>
    </source>
</evidence>
<keyword evidence="11 12" id="KW-0472">Membrane</keyword>